<dbReference type="RefSeq" id="WP_338247644.1">
    <property type="nucleotide sequence ID" value="NZ_BSRI01000001.1"/>
</dbReference>
<reference evidence="1 2" key="1">
    <citation type="submission" date="2023-02" db="EMBL/GenBank/DDBJ databases">
        <title>Dictyobacter halimunensis sp. nov., a new member of the class Ktedonobacteria from forest soil in a geothermal area.</title>
        <authorList>
            <person name="Rachmania M.K."/>
            <person name="Ningsih F."/>
            <person name="Sakai Y."/>
            <person name="Yabe S."/>
            <person name="Yokota A."/>
            <person name="Sjamsuridzal W."/>
        </authorList>
    </citation>
    <scope>NUCLEOTIDE SEQUENCE [LARGE SCALE GENOMIC DNA]</scope>
    <source>
        <strain evidence="1 2">S3.2.2.5</strain>
    </source>
</reference>
<evidence type="ECO:0000313" key="1">
    <source>
        <dbReference type="EMBL" id="GLV53921.1"/>
    </source>
</evidence>
<dbReference type="EMBL" id="BSRI01000001">
    <property type="protein sequence ID" value="GLV53921.1"/>
    <property type="molecule type" value="Genomic_DNA"/>
</dbReference>
<dbReference type="Proteomes" id="UP001344906">
    <property type="component" value="Unassembled WGS sequence"/>
</dbReference>
<comment type="caution">
    <text evidence="1">The sequence shown here is derived from an EMBL/GenBank/DDBJ whole genome shotgun (WGS) entry which is preliminary data.</text>
</comment>
<name>A0ABQ6FN07_9CHLR</name>
<organism evidence="1 2">
    <name type="scientific">Dictyobacter halimunensis</name>
    <dbReference type="NCBI Taxonomy" id="3026934"/>
    <lineage>
        <taxon>Bacteria</taxon>
        <taxon>Bacillati</taxon>
        <taxon>Chloroflexota</taxon>
        <taxon>Ktedonobacteria</taxon>
        <taxon>Ktedonobacterales</taxon>
        <taxon>Dictyobacteraceae</taxon>
        <taxon>Dictyobacter</taxon>
    </lineage>
</organism>
<dbReference type="InterPro" id="IPR012964">
    <property type="entry name" value="DUF1702"/>
</dbReference>
<sequence>MTALGTILRPFFGVSEREASFSEGDRQAAQRLETAVRMVTQGCHITLKNSRFDALVSRMDAVDPELRGFAYEGVGVGLAALDCLLPWKNRTREFLDGPGAAYIYAVSLGAGMGLARLHRNPEKFLPRLDPTFGWLILDGYGFHQGFFSQQLYIEKRAIPGFLSPYGRRVFDHGLGRSLWFVSGTNVERVAAKIATFAESRWSDLWSGVGLACGYTGGVDRATIEALREIAGPHRQQLAIGAAIAANARQLAHSPGPYAELACEVLCGQSSAEVSRITEIALESIPAQRSEPAYELWRQQISAQIVVPTGSQAKSETQPRV</sequence>
<accession>A0ABQ6FN07</accession>
<dbReference type="Pfam" id="PF08012">
    <property type="entry name" value="DUF1702"/>
    <property type="match status" value="1"/>
</dbReference>
<gene>
    <name evidence="1" type="ORF">KDH_07720</name>
</gene>
<protein>
    <submittedName>
        <fullName evidence="1">Enediyne biosynthesis protein</fullName>
    </submittedName>
</protein>
<keyword evidence="2" id="KW-1185">Reference proteome</keyword>
<proteinExistence type="predicted"/>
<evidence type="ECO:0000313" key="2">
    <source>
        <dbReference type="Proteomes" id="UP001344906"/>
    </source>
</evidence>